<evidence type="ECO:0000259" key="3">
    <source>
        <dbReference type="Pfam" id="PF01565"/>
    </source>
</evidence>
<dbReference type="Gene3D" id="3.30.465.10">
    <property type="match status" value="1"/>
</dbReference>
<comment type="caution">
    <text evidence="4">The sequence shown here is derived from an EMBL/GenBank/DDBJ whole genome shotgun (WGS) entry which is preliminary data.</text>
</comment>
<dbReference type="InterPro" id="IPR016169">
    <property type="entry name" value="FAD-bd_PCMH_sub2"/>
</dbReference>
<dbReference type="PANTHER" id="PTHR13878">
    <property type="entry name" value="GULONOLACTONE OXIDASE"/>
    <property type="match status" value="1"/>
</dbReference>
<dbReference type="InterPro" id="IPR006094">
    <property type="entry name" value="Oxid_FAD_bind_N"/>
</dbReference>
<dbReference type="AlphaFoldDB" id="A0AAI9VED3"/>
<dbReference type="Proteomes" id="UP001239213">
    <property type="component" value="Unassembled WGS sequence"/>
</dbReference>
<sequence>MLPHIARYLFFGIASHESLIPAQDSSYTPTCKSYPGTADWPSAAEWARLGESLGGGRLLRPSPPGAVCHPGQDAYNETACADVEARWNSYELHVDDPVSVVWSNFANDSCLPDPAYLCSGDGYPAYVVNATTPEHVKIGIDFGRSIAPGSLSIWVHQLTGIEYHADEFKLAGSDITIPGSAVTAGGGTEMYDLYKATAGHGQAIVGGTAKTVSVGGYATGGGHSLLAPRFGLAADNVLQMEVVTPLGEILTLNEAQNADLEEDQRLGFSPQSPSQHTRPPPITHTAWAMLTELRSPIIPDLAAYFLSNVPSLEKAGLAGYALINSHMPNPVSSPGLPPNAAGVIGISLMQDDTDREEVDRIWTSINQTVMERWPNVTFATITNEYPSWLDFCDKNYDMNKGGINKLLASRLLDEEALTEDLEVLAGAVKTATDNVGGMYAFLVSGKGVHNAKPRGGGDAVHPAWRTAYIHAITAVGWTSFNETSKSEAEKSIYDSVEGFRQLTPGGGSYLNKVSQA</sequence>
<feature type="domain" description="FAD linked oxidase N-terminal" evidence="3">
    <location>
        <begin position="179"/>
        <end position="252"/>
    </location>
</feature>
<dbReference type="GO" id="GO:0050660">
    <property type="term" value="F:flavin adenine dinucleotide binding"/>
    <property type="evidence" value="ECO:0007669"/>
    <property type="project" value="InterPro"/>
</dbReference>
<evidence type="ECO:0000313" key="4">
    <source>
        <dbReference type="EMBL" id="KAK1485623.1"/>
    </source>
</evidence>
<dbReference type="GO" id="GO:0016491">
    <property type="term" value="F:oxidoreductase activity"/>
    <property type="evidence" value="ECO:0007669"/>
    <property type="project" value="UniProtKB-KW"/>
</dbReference>
<organism evidence="4 5">
    <name type="scientific">Colletotrichum cuscutae</name>
    <dbReference type="NCBI Taxonomy" id="1209917"/>
    <lineage>
        <taxon>Eukaryota</taxon>
        <taxon>Fungi</taxon>
        <taxon>Dikarya</taxon>
        <taxon>Ascomycota</taxon>
        <taxon>Pezizomycotina</taxon>
        <taxon>Sordariomycetes</taxon>
        <taxon>Hypocreomycetidae</taxon>
        <taxon>Glomerellales</taxon>
        <taxon>Glomerellaceae</taxon>
        <taxon>Colletotrichum</taxon>
        <taxon>Colletotrichum acutatum species complex</taxon>
    </lineage>
</organism>
<dbReference type="Pfam" id="PF01565">
    <property type="entry name" value="FAD_binding_4"/>
    <property type="match status" value="1"/>
</dbReference>
<protein>
    <submittedName>
        <fullName evidence="4">FAD binding domain-containing protein</fullName>
    </submittedName>
</protein>
<gene>
    <name evidence="4" type="ORF">CCUS01_03764</name>
</gene>
<keyword evidence="2" id="KW-0560">Oxidoreductase</keyword>
<evidence type="ECO:0000256" key="2">
    <source>
        <dbReference type="ARBA" id="ARBA00023002"/>
    </source>
</evidence>
<evidence type="ECO:0000256" key="1">
    <source>
        <dbReference type="ARBA" id="ARBA00005466"/>
    </source>
</evidence>
<accession>A0AAI9VED3</accession>
<keyword evidence="5" id="KW-1185">Reference proteome</keyword>
<proteinExistence type="inferred from homology"/>
<dbReference type="InterPro" id="IPR036318">
    <property type="entry name" value="FAD-bd_PCMH-like_sf"/>
</dbReference>
<dbReference type="InterPro" id="IPR050432">
    <property type="entry name" value="FAD-linked_Oxidoreductases_BP"/>
</dbReference>
<dbReference type="SUPFAM" id="SSF56176">
    <property type="entry name" value="FAD-binding/transporter-associated domain-like"/>
    <property type="match status" value="1"/>
</dbReference>
<reference evidence="4" key="1">
    <citation type="submission" date="2016-11" db="EMBL/GenBank/DDBJ databases">
        <title>The genome sequence of Colletotrichum cuscutae.</title>
        <authorList>
            <person name="Baroncelli R."/>
        </authorList>
    </citation>
    <scope>NUCLEOTIDE SEQUENCE</scope>
    <source>
        <strain evidence="4">IMI 304802</strain>
    </source>
</reference>
<comment type="similarity">
    <text evidence="1">Belongs to the oxygen-dependent FAD-linked oxidoreductase family.</text>
</comment>
<evidence type="ECO:0000313" key="5">
    <source>
        <dbReference type="Proteomes" id="UP001239213"/>
    </source>
</evidence>
<dbReference type="PANTHER" id="PTHR13878:SF91">
    <property type="entry name" value="FAD BINDING DOMAIN PROTEIN (AFU_ORTHOLOGUE AFUA_6G12070)-RELATED"/>
    <property type="match status" value="1"/>
</dbReference>
<dbReference type="EMBL" id="MPDP01000068">
    <property type="protein sequence ID" value="KAK1485623.1"/>
    <property type="molecule type" value="Genomic_DNA"/>
</dbReference>
<name>A0AAI9VED3_9PEZI</name>